<evidence type="ECO:0000313" key="1">
    <source>
        <dbReference type="EMBL" id="KKL51670.1"/>
    </source>
</evidence>
<dbReference type="AlphaFoldDB" id="A0A0F9F341"/>
<proteinExistence type="predicted"/>
<name>A0A0F9F341_9ZZZZ</name>
<comment type="caution">
    <text evidence="1">The sequence shown here is derived from an EMBL/GenBank/DDBJ whole genome shotgun (WGS) entry which is preliminary data.</text>
</comment>
<accession>A0A0F9F341</accession>
<protein>
    <submittedName>
        <fullName evidence="1">Uncharacterized protein</fullName>
    </submittedName>
</protein>
<sequence length="49" mass="5711">MVSKSLVHKKIYQNIKSKNDLPKMDVEQLAQLLIENPKGIPNYVKHELH</sequence>
<feature type="non-terminal residue" evidence="1">
    <location>
        <position position="49"/>
    </location>
</feature>
<gene>
    <name evidence="1" type="ORF">LCGC14_2293150</name>
</gene>
<dbReference type="EMBL" id="LAZR01032163">
    <property type="protein sequence ID" value="KKL51670.1"/>
    <property type="molecule type" value="Genomic_DNA"/>
</dbReference>
<organism evidence="1">
    <name type="scientific">marine sediment metagenome</name>
    <dbReference type="NCBI Taxonomy" id="412755"/>
    <lineage>
        <taxon>unclassified sequences</taxon>
        <taxon>metagenomes</taxon>
        <taxon>ecological metagenomes</taxon>
    </lineage>
</organism>
<reference evidence="1" key="1">
    <citation type="journal article" date="2015" name="Nature">
        <title>Complex archaea that bridge the gap between prokaryotes and eukaryotes.</title>
        <authorList>
            <person name="Spang A."/>
            <person name="Saw J.H."/>
            <person name="Jorgensen S.L."/>
            <person name="Zaremba-Niedzwiedzka K."/>
            <person name="Martijn J."/>
            <person name="Lind A.E."/>
            <person name="van Eijk R."/>
            <person name="Schleper C."/>
            <person name="Guy L."/>
            <person name="Ettema T.J."/>
        </authorList>
    </citation>
    <scope>NUCLEOTIDE SEQUENCE</scope>
</reference>